<protein>
    <submittedName>
        <fullName evidence="1">Uncharacterized protein</fullName>
    </submittedName>
</protein>
<comment type="caution">
    <text evidence="1">The sequence shown here is derived from an EMBL/GenBank/DDBJ whole genome shotgun (WGS) entry which is preliminary data.</text>
</comment>
<name>A0ACC7N4L2_9BURK</name>
<dbReference type="EMBL" id="JAQQDW010000001">
    <property type="protein sequence ID" value="MFM0101978.1"/>
    <property type="molecule type" value="Genomic_DNA"/>
</dbReference>
<gene>
    <name evidence="1" type="ORF">PQR01_00320</name>
</gene>
<sequence length="153" mass="16670">MSDANGQAWGMCAAFGCPLFGTMGSDGGWYCFCHAGKPSVFNDAITRELRENQIEVVDITLQIRRDSIRGGWSHAMRELRVALRQHPDGTSLAFSPKTDGNASAWLLRLERHLIQATADIGQQKRIASTVPTAQIIGPTHVSKHHPYGDGANA</sequence>
<evidence type="ECO:0000313" key="2">
    <source>
        <dbReference type="Proteomes" id="UP001629235"/>
    </source>
</evidence>
<proteinExistence type="predicted"/>
<keyword evidence="2" id="KW-1185">Reference proteome</keyword>
<evidence type="ECO:0000313" key="1">
    <source>
        <dbReference type="EMBL" id="MFM0101978.1"/>
    </source>
</evidence>
<accession>A0ACC7N4L2</accession>
<dbReference type="Proteomes" id="UP001629235">
    <property type="component" value="Unassembled WGS sequence"/>
</dbReference>
<reference evidence="1 2" key="1">
    <citation type="journal article" date="2024" name="Chem. Sci.">
        <title>Discovery of megapolipeptins by genome mining of a Burkholderiales bacteria collection.</title>
        <authorList>
            <person name="Paulo B.S."/>
            <person name="Recchia M.J.J."/>
            <person name="Lee S."/>
            <person name="Fergusson C.H."/>
            <person name="Romanowski S.B."/>
            <person name="Hernandez A."/>
            <person name="Krull N."/>
            <person name="Liu D.Y."/>
            <person name="Cavanagh H."/>
            <person name="Bos A."/>
            <person name="Gray C.A."/>
            <person name="Murphy B.T."/>
            <person name="Linington R.G."/>
            <person name="Eustaquio A.S."/>
        </authorList>
    </citation>
    <scope>NUCLEOTIDE SEQUENCE [LARGE SCALE GENOMIC DNA]</scope>
    <source>
        <strain evidence="1 2">RL18-126-BIB-B</strain>
    </source>
</reference>
<organism evidence="1 2">
    <name type="scientific">Paraburkholderia rhynchosiae</name>
    <dbReference type="NCBI Taxonomy" id="487049"/>
    <lineage>
        <taxon>Bacteria</taxon>
        <taxon>Pseudomonadati</taxon>
        <taxon>Pseudomonadota</taxon>
        <taxon>Betaproteobacteria</taxon>
        <taxon>Burkholderiales</taxon>
        <taxon>Burkholderiaceae</taxon>
        <taxon>Paraburkholderia</taxon>
    </lineage>
</organism>